<name>A0A1B1Z3U7_9BACL</name>
<proteinExistence type="predicted"/>
<dbReference type="Pfam" id="PF00535">
    <property type="entry name" value="Glycos_transf_2"/>
    <property type="match status" value="1"/>
</dbReference>
<dbReference type="InterPro" id="IPR029044">
    <property type="entry name" value="Nucleotide-diphossugar_trans"/>
</dbReference>
<dbReference type="Proteomes" id="UP000077412">
    <property type="component" value="Chromosome"/>
</dbReference>
<evidence type="ECO:0000259" key="1">
    <source>
        <dbReference type="Pfam" id="PF00535"/>
    </source>
</evidence>
<dbReference type="AlphaFoldDB" id="A0A1B1Z3U7"/>
<reference evidence="2 3" key="1">
    <citation type="submission" date="2016-08" db="EMBL/GenBank/DDBJ databases">
        <title>Complete genome sequence of Fictibacillus arsenicus G25-54, a strain with toxicity to nematodes and a potential arsenic-resistance activity.</title>
        <authorList>
            <person name="Zheng Z."/>
        </authorList>
    </citation>
    <scope>NUCLEOTIDE SEQUENCE [LARGE SCALE GENOMIC DNA]</scope>
    <source>
        <strain evidence="2 3">G25-54</strain>
    </source>
</reference>
<evidence type="ECO:0000313" key="2">
    <source>
        <dbReference type="EMBL" id="ANX12084.1"/>
    </source>
</evidence>
<gene>
    <name evidence="2" type="ORF">ABE41_008700</name>
</gene>
<dbReference type="PANTHER" id="PTHR43685">
    <property type="entry name" value="GLYCOSYLTRANSFERASE"/>
    <property type="match status" value="1"/>
</dbReference>
<dbReference type="SUPFAM" id="SSF53448">
    <property type="entry name" value="Nucleotide-diphospho-sugar transferases"/>
    <property type="match status" value="1"/>
</dbReference>
<dbReference type="PANTHER" id="PTHR43685:SF2">
    <property type="entry name" value="GLYCOSYLTRANSFERASE 2-LIKE DOMAIN-CONTAINING PROTEIN"/>
    <property type="match status" value="1"/>
</dbReference>
<protein>
    <recommendedName>
        <fullName evidence="1">Glycosyltransferase 2-like domain-containing protein</fullName>
    </recommendedName>
</protein>
<evidence type="ECO:0000313" key="3">
    <source>
        <dbReference type="Proteomes" id="UP000077412"/>
    </source>
</evidence>
<accession>A0A1B1Z3U7</accession>
<keyword evidence="3" id="KW-1185">Reference proteome</keyword>
<dbReference type="EMBL" id="CP016761">
    <property type="protein sequence ID" value="ANX12084.1"/>
    <property type="molecule type" value="Genomic_DNA"/>
</dbReference>
<dbReference type="KEGG" id="far:ABE41_008700"/>
<feature type="domain" description="Glycosyltransferase 2-like" evidence="1">
    <location>
        <begin position="7"/>
        <end position="176"/>
    </location>
</feature>
<dbReference type="STRING" id="255247.ABE41_008700"/>
<dbReference type="InterPro" id="IPR050834">
    <property type="entry name" value="Glycosyltransf_2"/>
</dbReference>
<dbReference type="Gene3D" id="3.90.550.10">
    <property type="entry name" value="Spore Coat Polysaccharide Biosynthesis Protein SpsA, Chain A"/>
    <property type="match status" value="1"/>
</dbReference>
<dbReference type="OrthoDB" id="9785185at2"/>
<dbReference type="InterPro" id="IPR001173">
    <property type="entry name" value="Glyco_trans_2-like"/>
</dbReference>
<sequence>MNDVGMVMPVYNQEPKYLRLSIISVLQQTYKNFYLVIVIDGANALTRNIIYQFKNDPRIIIIDNKVNQGISNALNKGFDYLSQLNEVQFLTWGSSDNIVYPHFIEKLRKKLKDAPPDVGLVYSSFHHINARGKIMHNNIQQLNIRKWQQNKVINDLLDSSFIGTSFMYKKAFAERIGGYYLDPVQTYDYWLRLTEICNIEFIPEELMGYRLNSRLSLSKEILFNIDKHRWWRNQFNIARHMARKRRKIAYETTIIFPVQNNDVTIKEIENILEQQYHNYQLIFIDKTKQIQPKLKNTGVKDPRITVIEVSDAEFSNLDKTYKPMTPLKLVYSKNINLTNVHSLSNIINQMKTV</sequence>
<organism evidence="2 3">
    <name type="scientific">Fictibacillus arsenicus</name>
    <dbReference type="NCBI Taxonomy" id="255247"/>
    <lineage>
        <taxon>Bacteria</taxon>
        <taxon>Bacillati</taxon>
        <taxon>Bacillota</taxon>
        <taxon>Bacilli</taxon>
        <taxon>Bacillales</taxon>
        <taxon>Fictibacillaceae</taxon>
        <taxon>Fictibacillus</taxon>
    </lineage>
</organism>
<dbReference type="RefSeq" id="WP_066288889.1">
    <property type="nucleotide sequence ID" value="NZ_CP016761.1"/>
</dbReference>